<proteinExistence type="predicted"/>
<accession>A0AAP0HMZ6</accession>
<name>A0AAP0HMZ6_9MAGN</name>
<gene>
    <name evidence="2" type="ORF">Syun_027625</name>
</gene>
<feature type="compositionally biased region" description="Basic and acidic residues" evidence="1">
    <location>
        <begin position="1"/>
        <end position="11"/>
    </location>
</feature>
<organism evidence="2 3">
    <name type="scientific">Stephania yunnanensis</name>
    <dbReference type="NCBI Taxonomy" id="152371"/>
    <lineage>
        <taxon>Eukaryota</taxon>
        <taxon>Viridiplantae</taxon>
        <taxon>Streptophyta</taxon>
        <taxon>Embryophyta</taxon>
        <taxon>Tracheophyta</taxon>
        <taxon>Spermatophyta</taxon>
        <taxon>Magnoliopsida</taxon>
        <taxon>Ranunculales</taxon>
        <taxon>Menispermaceae</taxon>
        <taxon>Menispermoideae</taxon>
        <taxon>Cissampelideae</taxon>
        <taxon>Stephania</taxon>
    </lineage>
</organism>
<dbReference type="AlphaFoldDB" id="A0AAP0HMZ6"/>
<keyword evidence="3" id="KW-1185">Reference proteome</keyword>
<feature type="region of interest" description="Disordered" evidence="1">
    <location>
        <begin position="1"/>
        <end position="20"/>
    </location>
</feature>
<dbReference type="EMBL" id="JBBNAF010000012">
    <property type="protein sequence ID" value="KAK9092714.1"/>
    <property type="molecule type" value="Genomic_DNA"/>
</dbReference>
<protein>
    <submittedName>
        <fullName evidence="2">Uncharacterized protein</fullName>
    </submittedName>
</protein>
<reference evidence="2 3" key="1">
    <citation type="submission" date="2024-01" db="EMBL/GenBank/DDBJ databases">
        <title>Genome assemblies of Stephania.</title>
        <authorList>
            <person name="Yang L."/>
        </authorList>
    </citation>
    <scope>NUCLEOTIDE SEQUENCE [LARGE SCALE GENOMIC DNA]</scope>
    <source>
        <strain evidence="2">YNDBR</strain>
        <tissue evidence="2">Leaf</tissue>
    </source>
</reference>
<evidence type="ECO:0000256" key="1">
    <source>
        <dbReference type="SAM" id="MobiDB-lite"/>
    </source>
</evidence>
<evidence type="ECO:0000313" key="3">
    <source>
        <dbReference type="Proteomes" id="UP001420932"/>
    </source>
</evidence>
<sequence>MRETIPEELRTSTRGIKQGRPNLRADHIDHESDETGDAKGVVRMVTPAGIIMNGLMHNNSVNSESLRRMTTYKIKYKVLQSSKMVVQSFIVDLNKPLVFQYSGKCGQLEEPLIKLDIGEACTPFLIHTKEEQEPIRFDVVVEDIEAPSLMLNVQHTGSFIDDHISEIRVDLSSPLLASVPYSIEVCANHGVRVSGDVGTCYLTLFMIRVNPRPMVHLVTSLRGELKGTIDLSNTGNPFNHQIRKEYLISMQD</sequence>
<dbReference type="Proteomes" id="UP001420932">
    <property type="component" value="Unassembled WGS sequence"/>
</dbReference>
<comment type="caution">
    <text evidence="2">The sequence shown here is derived from an EMBL/GenBank/DDBJ whole genome shotgun (WGS) entry which is preliminary data.</text>
</comment>
<evidence type="ECO:0000313" key="2">
    <source>
        <dbReference type="EMBL" id="KAK9092714.1"/>
    </source>
</evidence>